<keyword evidence="6 8" id="KW-0446">Lipid-binding</keyword>
<evidence type="ECO:0000256" key="3">
    <source>
        <dbReference type="ARBA" id="ARBA00022705"/>
    </source>
</evidence>
<evidence type="ECO:0000256" key="6">
    <source>
        <dbReference type="ARBA" id="ARBA00023121"/>
    </source>
</evidence>
<dbReference type="Pfam" id="PF11638">
    <property type="entry name" value="DnaA_N"/>
    <property type="match status" value="1"/>
</dbReference>
<evidence type="ECO:0000256" key="4">
    <source>
        <dbReference type="ARBA" id="ARBA00022741"/>
    </source>
</evidence>
<sequence>MTQKFPFNHFLKLDGLSEGPAAKKVDVNPVIVEQAIKAMNVSAEPKAPASEFSGDELRTLTDALLDNIKNLINPNKFHAYFANAFTVSAIKHETVEIMVTTSFIKKMVETHYPDTIKQALFEILGKNYGIDIQVLGAPTQSLSSNAENILNSLKSPMPSKKPESVKNTTFFIDELEPTKDDLFKAIDSQVIEHQTNNNSNQIDINKTFNNFIIGPSNNIAHALSLAVAKDPGKAYPALYIYGNSGLGKTHLIHAIANHIQMHKPSMRICITSANRFMNEMVDSIIKKNQSYEFKKKYTEQTDILIIDDIHELKNKTTTQEMFFHIFNELIERGKQLVFTSDKTPKEIDGIEDRIRTRLSSALPVEIQQPDLETRIAILKKKAVEKDVYLSDDVVNLVAKCVKSNIRELEGCLIKLGAVTSILKVDIDLEVAKEHLKLNEELENQKNVTIETITKTVANYYKIPLGDIRGKAKTKEVALPRQVAMYLVSKMLKPTLKDNGQYFSGRDHSTVLHAIKTISDRIKTDGLLAQQVLDIEKQL</sequence>
<feature type="binding site" evidence="8">
    <location>
        <position position="249"/>
    </location>
    <ligand>
        <name>ATP</name>
        <dbReference type="ChEBI" id="CHEBI:30616"/>
    </ligand>
</feature>
<comment type="caution">
    <text evidence="8">Lacks conserved residue(s) required for the propagation of feature annotation.</text>
</comment>
<dbReference type="GO" id="GO:0005737">
    <property type="term" value="C:cytoplasm"/>
    <property type="evidence" value="ECO:0007669"/>
    <property type="project" value="UniProtKB-SubCell"/>
</dbReference>
<protein>
    <recommendedName>
        <fullName evidence="8 9">Chromosomal replication initiator protein DnaA</fullName>
    </recommendedName>
</protein>
<dbReference type="InterPro" id="IPR003593">
    <property type="entry name" value="AAA+_ATPase"/>
</dbReference>
<dbReference type="Pfam" id="PF00308">
    <property type="entry name" value="Bac_DnaA"/>
    <property type="match status" value="1"/>
</dbReference>
<dbReference type="PANTHER" id="PTHR30050">
    <property type="entry name" value="CHROMOSOMAL REPLICATION INITIATOR PROTEIN DNAA"/>
    <property type="match status" value="1"/>
</dbReference>
<name>A0AAX4HQS8_9BACT</name>
<dbReference type="GO" id="GO:0003688">
    <property type="term" value="F:DNA replication origin binding"/>
    <property type="evidence" value="ECO:0007669"/>
    <property type="project" value="UniProtKB-UniRule"/>
</dbReference>
<evidence type="ECO:0000256" key="1">
    <source>
        <dbReference type="ARBA" id="ARBA00006583"/>
    </source>
</evidence>
<dbReference type="CDD" id="cd06571">
    <property type="entry name" value="Bac_DnaA_C"/>
    <property type="match status" value="1"/>
</dbReference>
<evidence type="ECO:0000256" key="9">
    <source>
        <dbReference type="NCBIfam" id="TIGR00362"/>
    </source>
</evidence>
<dbReference type="SMART" id="SM00760">
    <property type="entry name" value="Bac_DnaA_C"/>
    <property type="match status" value="1"/>
</dbReference>
<keyword evidence="5 8" id="KW-0067">ATP-binding</keyword>
<feature type="domain" description="AAA+ ATPase" evidence="12">
    <location>
        <begin position="234"/>
        <end position="370"/>
    </location>
</feature>
<dbReference type="Pfam" id="PF08299">
    <property type="entry name" value="Bac_DnaA_C"/>
    <property type="match status" value="1"/>
</dbReference>
<evidence type="ECO:0000313" key="15">
    <source>
        <dbReference type="Proteomes" id="UP001324634"/>
    </source>
</evidence>
<dbReference type="AlphaFoldDB" id="A0AAX4HQS8"/>
<feature type="region of interest" description="Domain IV, binds dsDNA" evidence="8">
    <location>
        <begin position="420"/>
        <end position="538"/>
    </location>
</feature>
<dbReference type="PRINTS" id="PR00051">
    <property type="entry name" value="DNAA"/>
</dbReference>
<dbReference type="GO" id="GO:0006275">
    <property type="term" value="P:regulation of DNA replication"/>
    <property type="evidence" value="ECO:0007669"/>
    <property type="project" value="UniProtKB-UniRule"/>
</dbReference>
<keyword evidence="3 8" id="KW-0235">DNA replication</keyword>
<feature type="binding site" evidence="8">
    <location>
        <position position="248"/>
    </location>
    <ligand>
        <name>ATP</name>
        <dbReference type="ChEBI" id="CHEBI:30616"/>
    </ligand>
</feature>
<dbReference type="Gene3D" id="1.10.8.60">
    <property type="match status" value="1"/>
</dbReference>
<dbReference type="InterPro" id="IPR038454">
    <property type="entry name" value="DnaA_N_sf"/>
</dbReference>
<evidence type="ECO:0000256" key="8">
    <source>
        <dbReference type="HAMAP-Rule" id="MF_00377"/>
    </source>
</evidence>
<dbReference type="InterPro" id="IPR001957">
    <property type="entry name" value="Chromosome_initiator_DnaA"/>
</dbReference>
<dbReference type="GO" id="GO:0006270">
    <property type="term" value="P:DNA replication initiation"/>
    <property type="evidence" value="ECO:0007669"/>
    <property type="project" value="UniProtKB-UniRule"/>
</dbReference>
<comment type="similarity">
    <text evidence="1 8 11">Belongs to the DnaA family.</text>
</comment>
<comment type="function">
    <text evidence="8 10">Plays an essential role in the initiation and regulation of chromosomal replication. ATP-DnaA binds to the origin of replication (oriC) to initiate formation of the DNA replication initiation complex once per cell cycle. Binds the DnaA box (a 9 base pair repeat at the origin) and separates the double-stranded (ds)DNA. Forms a right-handed helical filament on oriC DNA; dsDNA binds to the exterior of the filament while single-stranded (ss)DNA is stabiized in the filament's interior. The ATP-DnaA-oriC complex binds and stabilizes one strand of the AT-rich DNA unwinding element (DUE), permitting loading of DNA polymerase. After initiation quickly degrades to an ADP-DnaA complex that is not apt for DNA replication. Binds acidic phospholipids.</text>
</comment>
<dbReference type="NCBIfam" id="TIGR00362">
    <property type="entry name" value="DnaA"/>
    <property type="match status" value="1"/>
</dbReference>
<feature type="region of interest" description="Domain I, interacts with DnaA modulators" evidence="8">
    <location>
        <begin position="1"/>
        <end position="147"/>
    </location>
</feature>
<proteinExistence type="inferred from homology"/>
<dbReference type="InterPro" id="IPR024633">
    <property type="entry name" value="DnaA_N_dom"/>
</dbReference>
<evidence type="ECO:0000259" key="13">
    <source>
        <dbReference type="SMART" id="SM00760"/>
    </source>
</evidence>
<dbReference type="Gene3D" id="1.10.1750.10">
    <property type="match status" value="1"/>
</dbReference>
<keyword evidence="4 8" id="KW-0547">Nucleotide-binding</keyword>
<dbReference type="SUPFAM" id="SSF52540">
    <property type="entry name" value="P-loop containing nucleoside triphosphate hydrolases"/>
    <property type="match status" value="1"/>
</dbReference>
<organism evidence="14 15">
    <name type="scientific">Peredibacter starrii</name>
    <dbReference type="NCBI Taxonomy" id="28202"/>
    <lineage>
        <taxon>Bacteria</taxon>
        <taxon>Pseudomonadati</taxon>
        <taxon>Bdellovibrionota</taxon>
        <taxon>Bacteriovoracia</taxon>
        <taxon>Bacteriovoracales</taxon>
        <taxon>Bacteriovoracaceae</taxon>
        <taxon>Peredibacter</taxon>
    </lineage>
</organism>
<dbReference type="Gene3D" id="3.40.50.300">
    <property type="entry name" value="P-loop containing nucleotide triphosphate hydrolases"/>
    <property type="match status" value="1"/>
</dbReference>
<evidence type="ECO:0000256" key="2">
    <source>
        <dbReference type="ARBA" id="ARBA00022490"/>
    </source>
</evidence>
<dbReference type="GO" id="GO:0008289">
    <property type="term" value="F:lipid binding"/>
    <property type="evidence" value="ECO:0007669"/>
    <property type="project" value="UniProtKB-KW"/>
</dbReference>
<evidence type="ECO:0000256" key="7">
    <source>
        <dbReference type="ARBA" id="ARBA00023125"/>
    </source>
</evidence>
<dbReference type="InterPro" id="IPR020591">
    <property type="entry name" value="Chromosome_initiator_DnaA-like"/>
</dbReference>
<dbReference type="Gene3D" id="3.30.300.180">
    <property type="match status" value="1"/>
</dbReference>
<dbReference type="RefSeq" id="WP_321395789.1">
    <property type="nucleotide sequence ID" value="NZ_CP139487.1"/>
</dbReference>
<dbReference type="InterPro" id="IPR013159">
    <property type="entry name" value="DnaA_C"/>
</dbReference>
<comment type="subunit">
    <text evidence="8">Oligomerizes as a right-handed, spiral filament on DNA at oriC.</text>
</comment>
<dbReference type="PANTHER" id="PTHR30050:SF2">
    <property type="entry name" value="CHROMOSOMAL REPLICATION INITIATOR PROTEIN DNAA"/>
    <property type="match status" value="1"/>
</dbReference>
<dbReference type="EMBL" id="CP139487">
    <property type="protein sequence ID" value="WPU65400.1"/>
    <property type="molecule type" value="Genomic_DNA"/>
</dbReference>
<dbReference type="GO" id="GO:0005886">
    <property type="term" value="C:plasma membrane"/>
    <property type="evidence" value="ECO:0007669"/>
    <property type="project" value="TreeGrafter"/>
</dbReference>
<gene>
    <name evidence="8 14" type="primary">dnaA</name>
    <name evidence="14" type="ORF">SOO65_01420</name>
</gene>
<keyword evidence="15" id="KW-1185">Reference proteome</keyword>
<evidence type="ECO:0000256" key="5">
    <source>
        <dbReference type="ARBA" id="ARBA00022840"/>
    </source>
</evidence>
<dbReference type="InterPro" id="IPR027417">
    <property type="entry name" value="P-loop_NTPase"/>
</dbReference>
<comment type="domain">
    <text evidence="8">Domain I is involved in oligomerization and binding regulators, domain II is flexibile and of varying length in different bacteria, domain III forms the AAA+ region, while domain IV binds dsDNA.</text>
</comment>
<dbReference type="KEGG" id="psti:SOO65_01420"/>
<reference evidence="14 15" key="1">
    <citation type="submission" date="2023-11" db="EMBL/GenBank/DDBJ databases">
        <title>Peredibacter starrii A3.12.</title>
        <authorList>
            <person name="Mitchell R.J."/>
        </authorList>
    </citation>
    <scope>NUCLEOTIDE SEQUENCE [LARGE SCALE GENOMIC DNA]</scope>
    <source>
        <strain evidence="14 15">A3.12</strain>
    </source>
</reference>
<dbReference type="HAMAP" id="MF_00377">
    <property type="entry name" value="DnaA_bact"/>
    <property type="match status" value="1"/>
</dbReference>
<dbReference type="GO" id="GO:0005524">
    <property type="term" value="F:ATP binding"/>
    <property type="evidence" value="ECO:0007669"/>
    <property type="project" value="UniProtKB-UniRule"/>
</dbReference>
<feature type="domain" description="Chromosomal replication initiator DnaA C-terminal" evidence="13">
    <location>
        <begin position="448"/>
        <end position="517"/>
    </location>
</feature>
<dbReference type="InterPro" id="IPR010921">
    <property type="entry name" value="Trp_repressor/repl_initiator"/>
</dbReference>
<dbReference type="InterPro" id="IPR013317">
    <property type="entry name" value="DnaA_dom"/>
</dbReference>
<comment type="subcellular location">
    <subcellularLocation>
        <location evidence="8">Cytoplasm</location>
    </subcellularLocation>
</comment>
<dbReference type="CDD" id="cd00009">
    <property type="entry name" value="AAA"/>
    <property type="match status" value="1"/>
</dbReference>
<evidence type="ECO:0000256" key="11">
    <source>
        <dbReference type="RuleBase" id="RU004227"/>
    </source>
</evidence>
<evidence type="ECO:0000313" key="14">
    <source>
        <dbReference type="EMBL" id="WPU65400.1"/>
    </source>
</evidence>
<feature type="binding site" evidence="8">
    <location>
        <position position="245"/>
    </location>
    <ligand>
        <name>ATP</name>
        <dbReference type="ChEBI" id="CHEBI:30616"/>
    </ligand>
</feature>
<dbReference type="SMART" id="SM00382">
    <property type="entry name" value="AAA"/>
    <property type="match status" value="1"/>
</dbReference>
<feature type="binding site" evidence="8">
    <location>
        <position position="247"/>
    </location>
    <ligand>
        <name>ATP</name>
        <dbReference type="ChEBI" id="CHEBI:30616"/>
    </ligand>
</feature>
<keyword evidence="2 8" id="KW-0963">Cytoplasm</keyword>
<dbReference type="Proteomes" id="UP001324634">
    <property type="component" value="Chromosome"/>
</dbReference>
<accession>A0AAX4HQS8</accession>
<evidence type="ECO:0000259" key="12">
    <source>
        <dbReference type="SMART" id="SM00382"/>
    </source>
</evidence>
<keyword evidence="7 8" id="KW-0238">DNA-binding</keyword>
<evidence type="ECO:0000256" key="10">
    <source>
        <dbReference type="RuleBase" id="RU000577"/>
    </source>
</evidence>
<dbReference type="SUPFAM" id="SSF48295">
    <property type="entry name" value="TrpR-like"/>
    <property type="match status" value="1"/>
</dbReference>